<evidence type="ECO:0000256" key="8">
    <source>
        <dbReference type="ARBA" id="ARBA00022741"/>
    </source>
</evidence>
<evidence type="ECO:0000259" key="13">
    <source>
        <dbReference type="Pfam" id="PF00391"/>
    </source>
</evidence>
<dbReference type="Gene3D" id="3.50.30.10">
    <property type="entry name" value="Phosphohistidine domain"/>
    <property type="match status" value="1"/>
</dbReference>
<dbReference type="PROSITE" id="PS00370">
    <property type="entry name" value="PEP_ENZYMES_PHOS_SITE"/>
    <property type="match status" value="1"/>
</dbReference>
<dbReference type="Gene3D" id="3.30.1490.20">
    <property type="entry name" value="ATP-grasp fold, A domain"/>
    <property type="match status" value="1"/>
</dbReference>
<keyword evidence="16" id="KW-0670">Pyruvate</keyword>
<feature type="domain" description="PEP-utilising enzyme C-terminal" evidence="15">
    <location>
        <begin position="530"/>
        <end position="881"/>
    </location>
</feature>
<dbReference type="NCBIfam" id="NF004531">
    <property type="entry name" value="PRK05878.1"/>
    <property type="match status" value="1"/>
</dbReference>
<evidence type="ECO:0000259" key="15">
    <source>
        <dbReference type="Pfam" id="PF02896"/>
    </source>
</evidence>
<dbReference type="InterPro" id="IPR002192">
    <property type="entry name" value="PPDK_AMP/ATP-bd"/>
</dbReference>
<dbReference type="Pfam" id="PF01326">
    <property type="entry name" value="PPDK_N"/>
    <property type="match status" value="3"/>
</dbReference>
<keyword evidence="9" id="KW-0418">Kinase</keyword>
<dbReference type="Gene3D" id="3.20.20.60">
    <property type="entry name" value="Phosphoenolpyruvate-binding domains"/>
    <property type="match status" value="1"/>
</dbReference>
<dbReference type="InterPro" id="IPR018274">
    <property type="entry name" value="PEP_util_AS"/>
</dbReference>
<protein>
    <recommendedName>
        <fullName evidence="5 12">Pyruvate, phosphate dikinase</fullName>
        <ecNumber evidence="4 12">2.7.9.1</ecNumber>
    </recommendedName>
</protein>
<comment type="cofactor">
    <cofactor evidence="1 12">
        <name>Mg(2+)</name>
        <dbReference type="ChEBI" id="CHEBI:18420"/>
    </cofactor>
</comment>
<dbReference type="Gene3D" id="1.20.80.30">
    <property type="match status" value="1"/>
</dbReference>
<comment type="caution">
    <text evidence="16">The sequence shown here is derived from an EMBL/GenBank/DDBJ whole genome shotgun (WGS) entry which is preliminary data.</text>
</comment>
<dbReference type="InterPro" id="IPR023151">
    <property type="entry name" value="PEP_util_CS"/>
</dbReference>
<dbReference type="EC" id="2.7.9.1" evidence="4 12"/>
<dbReference type="SUPFAM" id="SSF52009">
    <property type="entry name" value="Phosphohistidine domain"/>
    <property type="match status" value="1"/>
</dbReference>
<evidence type="ECO:0000256" key="3">
    <source>
        <dbReference type="ARBA" id="ARBA00007837"/>
    </source>
</evidence>
<feature type="domain" description="Pyruvate phosphate dikinase AMP/ATP-binding" evidence="14">
    <location>
        <begin position="20"/>
        <end position="57"/>
    </location>
</feature>
<dbReference type="Pfam" id="PF02896">
    <property type="entry name" value="PEP-utilizers_C"/>
    <property type="match status" value="1"/>
</dbReference>
<dbReference type="NCBIfam" id="TIGR01828">
    <property type="entry name" value="pyru_phos_dikin"/>
    <property type="match status" value="1"/>
</dbReference>
<reference evidence="16" key="1">
    <citation type="submission" date="2021-08" db="EMBL/GenBank/DDBJ databases">
        <title>Sphingopyxis panaciterrulae sp. nov., isolated from the surface water of the Yellow Sea.</title>
        <authorList>
            <person name="Gao Z."/>
            <person name="Zhang D."/>
            <person name="Zhang A."/>
        </authorList>
    </citation>
    <scope>NUCLEOTIDE SEQUENCE</scope>
    <source>
        <strain evidence="16">XHP0097</strain>
    </source>
</reference>
<evidence type="ECO:0000256" key="7">
    <source>
        <dbReference type="ARBA" id="ARBA00022723"/>
    </source>
</evidence>
<dbReference type="Proteomes" id="UP001166571">
    <property type="component" value="Unassembled WGS sequence"/>
</dbReference>
<evidence type="ECO:0000256" key="12">
    <source>
        <dbReference type="PIRNR" id="PIRNR000853"/>
    </source>
</evidence>
<keyword evidence="17" id="KW-1185">Reference proteome</keyword>
<dbReference type="Gene3D" id="1.10.189.10">
    <property type="entry name" value="Pyruvate Phosphate Dikinase, domain 2"/>
    <property type="match status" value="1"/>
</dbReference>
<comment type="catalytic activity">
    <reaction evidence="12">
        <text>pyruvate + phosphate + ATP = phosphoenolpyruvate + AMP + diphosphate + H(+)</text>
        <dbReference type="Rhea" id="RHEA:10756"/>
        <dbReference type="ChEBI" id="CHEBI:15361"/>
        <dbReference type="ChEBI" id="CHEBI:15378"/>
        <dbReference type="ChEBI" id="CHEBI:30616"/>
        <dbReference type="ChEBI" id="CHEBI:33019"/>
        <dbReference type="ChEBI" id="CHEBI:43474"/>
        <dbReference type="ChEBI" id="CHEBI:58702"/>
        <dbReference type="ChEBI" id="CHEBI:456215"/>
        <dbReference type="EC" id="2.7.9.1"/>
    </reaction>
</comment>
<dbReference type="Pfam" id="PF00391">
    <property type="entry name" value="PEP-utilizers"/>
    <property type="match status" value="1"/>
</dbReference>
<keyword evidence="7" id="KW-0479">Metal-binding</keyword>
<feature type="domain" description="Pyruvate phosphate dikinase AMP/ATP-binding" evidence="14">
    <location>
        <begin position="64"/>
        <end position="300"/>
    </location>
</feature>
<keyword evidence="6 16" id="KW-0808">Transferase</keyword>
<evidence type="ECO:0000256" key="9">
    <source>
        <dbReference type="ARBA" id="ARBA00022777"/>
    </source>
</evidence>
<keyword evidence="11" id="KW-0460">Magnesium</keyword>
<evidence type="ECO:0000256" key="4">
    <source>
        <dbReference type="ARBA" id="ARBA00011994"/>
    </source>
</evidence>
<organism evidence="16 17">
    <name type="scientific">Sphingopyxis jiangsuensis</name>
    <dbReference type="NCBI Taxonomy" id="2871171"/>
    <lineage>
        <taxon>Bacteria</taxon>
        <taxon>Pseudomonadati</taxon>
        <taxon>Pseudomonadota</taxon>
        <taxon>Alphaproteobacteria</taxon>
        <taxon>Sphingomonadales</taxon>
        <taxon>Sphingomonadaceae</taxon>
        <taxon>Sphingopyxis</taxon>
    </lineage>
</organism>
<keyword evidence="8" id="KW-0547">Nucleotide-binding</keyword>
<feature type="domain" description="PEP-utilising enzyme mobile" evidence="13">
    <location>
        <begin position="434"/>
        <end position="515"/>
    </location>
</feature>
<evidence type="ECO:0000256" key="6">
    <source>
        <dbReference type="ARBA" id="ARBA00022679"/>
    </source>
</evidence>
<dbReference type="InterPro" id="IPR000121">
    <property type="entry name" value="PEP_util_C"/>
</dbReference>
<dbReference type="InterPro" id="IPR008279">
    <property type="entry name" value="PEP-util_enz_mobile_dom"/>
</dbReference>
<dbReference type="SUPFAM" id="SSF56059">
    <property type="entry name" value="Glutathione synthetase ATP-binding domain-like"/>
    <property type="match status" value="1"/>
</dbReference>
<dbReference type="InterPro" id="IPR013815">
    <property type="entry name" value="ATP_grasp_subdomain_1"/>
</dbReference>
<evidence type="ECO:0000256" key="5">
    <source>
        <dbReference type="ARBA" id="ARBA00020138"/>
    </source>
</evidence>
<gene>
    <name evidence="16" type="primary">ppdK</name>
    <name evidence="16" type="ORF">K5P26_04235</name>
</gene>
<dbReference type="InterPro" id="IPR010121">
    <property type="entry name" value="Pyruvate_phosphate_dikinase"/>
</dbReference>
<comment type="similarity">
    <text evidence="3 12">Belongs to the PEP-utilizing enzyme family.</text>
</comment>
<dbReference type="InterPro" id="IPR040442">
    <property type="entry name" value="Pyrv_kinase-like_dom_sf"/>
</dbReference>
<evidence type="ECO:0000313" key="16">
    <source>
        <dbReference type="EMBL" id="MBY4636349.1"/>
    </source>
</evidence>
<dbReference type="PANTHER" id="PTHR22931">
    <property type="entry name" value="PHOSPHOENOLPYRUVATE DIKINASE-RELATED"/>
    <property type="match status" value="1"/>
</dbReference>
<dbReference type="PIRSF" id="PIRSF000853">
    <property type="entry name" value="PPDK"/>
    <property type="match status" value="1"/>
</dbReference>
<dbReference type="PANTHER" id="PTHR22931:SF9">
    <property type="entry name" value="PYRUVATE, PHOSPHATE DIKINASE 1, CHLOROPLASTIC"/>
    <property type="match status" value="1"/>
</dbReference>
<sequence length="885" mass="94975">MTNMVHLFGGTATTAERSKELLGGKGANLAEMASIGLPVPPGFTITTEVCTAYYDNDEQYPAGLADEVAAGIAHIEALTGKAFGDAANPLLVSVRSGARVSMPGMMDTVLNLGLNDTTVTGLAEASGDPRFAWDSYRRFIQMYADVVMGLDHAEFEEALEIAKEDKGFFLDTEMAAEDWQALVKQYQAIVERETGAAFPQQPKDQLWGAIGAVFASWESERAKVYRRLNGIPGEWGTAVNVQAMVFGNMGDTSATGVAFTRDPATGERAWYGEWLINAQGEDVVAGIRTPQYLTKVAREKAGAKPLSMEEAMPETFAELGRVFDTLETHYRDMQDIEFTVERGKLWMLQTRSGKRTAKAALKIAVDMAAEGLISEEEAVSRVDPGALDQLLHPTLDPDAPRDVLTKGLPASPGAASGKIMFDADSAEKCAGMGEAVILVRVETSPEDIHGMHAAKGILTARGGMTSHAAVVARGMGRPCVSGAGGLSIDGAARVLRVAGRELKEGDVITLDGSTGEVMAGEVPTLQPELVGDFGTLMVWADKVRRMKVRTNAETPQDAQVARDFGAEGIGLCRTEHMFFDAARITAVREMILAENEAGRRAALAKLLPEQRGDFAAIFRVMAGLPVTIRLLDPPLHEFLPTREEDFADVANAAGVGIEALKARANELHEFNPMLGHRGCRLGVTYPEIYEMQARAIFEAACDVAAESGAAPIPEVMIPLVATRREFDLMKAVVDKAAKAVFAEKGREIDYLVGTMIELPRAALMAGEIAKSAEFFSFGTNDLTQTTIGISRDDAGRFLTQYVDKGIFVTDPFVSLDVEGVGQLIEIAAERGRGTREGIKLGICGEHGGDAPSIRFCEQTGLDYVSASPYRVPIARLAAAQAALKA</sequence>
<comment type="function">
    <text evidence="2">Catalyzes the reversible phosphorylation of pyruvate and phosphate.</text>
</comment>
<proteinExistence type="inferred from homology"/>
<name>A0ABS7MCF5_9SPHN</name>
<dbReference type="Gene3D" id="3.30.470.20">
    <property type="entry name" value="ATP-grasp fold, B domain"/>
    <property type="match status" value="1"/>
</dbReference>
<dbReference type="InterPro" id="IPR036637">
    <property type="entry name" value="Phosphohistidine_dom_sf"/>
</dbReference>
<dbReference type="InterPro" id="IPR015813">
    <property type="entry name" value="Pyrv/PenolPyrv_kinase-like_dom"/>
</dbReference>
<evidence type="ECO:0000259" key="14">
    <source>
        <dbReference type="Pfam" id="PF01326"/>
    </source>
</evidence>
<evidence type="ECO:0000256" key="10">
    <source>
        <dbReference type="ARBA" id="ARBA00022840"/>
    </source>
</evidence>
<evidence type="ECO:0000256" key="1">
    <source>
        <dbReference type="ARBA" id="ARBA00001946"/>
    </source>
</evidence>
<accession>A0ABS7MCF5</accession>
<feature type="domain" description="Pyruvate phosphate dikinase AMP/ATP-binding" evidence="14">
    <location>
        <begin position="315"/>
        <end position="369"/>
    </location>
</feature>
<dbReference type="SUPFAM" id="SSF51621">
    <property type="entry name" value="Phosphoenolpyruvate/pyruvate domain"/>
    <property type="match status" value="1"/>
</dbReference>
<evidence type="ECO:0000313" key="17">
    <source>
        <dbReference type="Proteomes" id="UP001166571"/>
    </source>
</evidence>
<dbReference type="RefSeq" id="WP_222135855.1">
    <property type="nucleotide sequence ID" value="NZ_JAILXK010000001.1"/>
</dbReference>
<dbReference type="PROSITE" id="PS00742">
    <property type="entry name" value="PEP_ENZYMES_2"/>
    <property type="match status" value="1"/>
</dbReference>
<evidence type="ECO:0000256" key="2">
    <source>
        <dbReference type="ARBA" id="ARBA00003144"/>
    </source>
</evidence>
<dbReference type="GO" id="GO:0050242">
    <property type="term" value="F:pyruvate, phosphate dikinase activity"/>
    <property type="evidence" value="ECO:0007669"/>
    <property type="project" value="UniProtKB-EC"/>
</dbReference>
<keyword evidence="10" id="KW-0067">ATP-binding</keyword>
<evidence type="ECO:0000256" key="11">
    <source>
        <dbReference type="ARBA" id="ARBA00022842"/>
    </source>
</evidence>
<dbReference type="EMBL" id="JAILXK010000001">
    <property type="protein sequence ID" value="MBY4636349.1"/>
    <property type="molecule type" value="Genomic_DNA"/>
</dbReference>